<dbReference type="InterPro" id="IPR058851">
    <property type="entry name" value="CALS1_helical"/>
</dbReference>
<dbReference type="Proteomes" id="UP000215914">
    <property type="component" value="Chromosome 1"/>
</dbReference>
<proteinExistence type="predicted"/>
<keyword evidence="3" id="KW-1185">Reference proteome</keyword>
<dbReference type="AlphaFoldDB" id="A0A251VMW0"/>
<organism evidence="2 3">
    <name type="scientific">Helianthus annuus</name>
    <name type="common">Common sunflower</name>
    <dbReference type="NCBI Taxonomy" id="4232"/>
    <lineage>
        <taxon>Eukaryota</taxon>
        <taxon>Viridiplantae</taxon>
        <taxon>Streptophyta</taxon>
        <taxon>Embryophyta</taxon>
        <taxon>Tracheophyta</taxon>
        <taxon>Spermatophyta</taxon>
        <taxon>Magnoliopsida</taxon>
        <taxon>eudicotyledons</taxon>
        <taxon>Gunneridae</taxon>
        <taxon>Pentapetalae</taxon>
        <taxon>asterids</taxon>
        <taxon>campanulids</taxon>
        <taxon>Asterales</taxon>
        <taxon>Asteraceae</taxon>
        <taxon>Asteroideae</taxon>
        <taxon>Heliantheae alliance</taxon>
        <taxon>Heliantheae</taxon>
        <taxon>Helianthus</taxon>
    </lineage>
</organism>
<evidence type="ECO:0000259" key="1">
    <source>
        <dbReference type="Pfam" id="PF25968"/>
    </source>
</evidence>
<evidence type="ECO:0000313" key="3">
    <source>
        <dbReference type="Proteomes" id="UP000215914"/>
    </source>
</evidence>
<accession>A0A251VMW0</accession>
<name>A0A251VMW0_HELAN</name>
<reference evidence="3" key="1">
    <citation type="journal article" date="2017" name="Nature">
        <title>The sunflower genome provides insights into oil metabolism, flowering and Asterid evolution.</title>
        <authorList>
            <person name="Badouin H."/>
            <person name="Gouzy J."/>
            <person name="Grassa C.J."/>
            <person name="Murat F."/>
            <person name="Staton S.E."/>
            <person name="Cottret L."/>
            <person name="Lelandais-Briere C."/>
            <person name="Owens G.L."/>
            <person name="Carrere S."/>
            <person name="Mayjonade B."/>
            <person name="Legrand L."/>
            <person name="Gill N."/>
            <person name="Kane N.C."/>
            <person name="Bowers J.E."/>
            <person name="Hubner S."/>
            <person name="Bellec A."/>
            <person name="Berard A."/>
            <person name="Berges H."/>
            <person name="Blanchet N."/>
            <person name="Boniface M.C."/>
            <person name="Brunel D."/>
            <person name="Catrice O."/>
            <person name="Chaidir N."/>
            <person name="Claudel C."/>
            <person name="Donnadieu C."/>
            <person name="Faraut T."/>
            <person name="Fievet G."/>
            <person name="Helmstetter N."/>
            <person name="King M."/>
            <person name="Knapp S.J."/>
            <person name="Lai Z."/>
            <person name="Le Paslier M.C."/>
            <person name="Lippi Y."/>
            <person name="Lorenzon L."/>
            <person name="Mandel J.R."/>
            <person name="Marage G."/>
            <person name="Marchand G."/>
            <person name="Marquand E."/>
            <person name="Bret-Mestries E."/>
            <person name="Morien E."/>
            <person name="Nambeesan S."/>
            <person name="Nguyen T."/>
            <person name="Pegot-Espagnet P."/>
            <person name="Pouilly N."/>
            <person name="Raftis F."/>
            <person name="Sallet E."/>
            <person name="Schiex T."/>
            <person name="Thomas J."/>
            <person name="Vandecasteele C."/>
            <person name="Vares D."/>
            <person name="Vear F."/>
            <person name="Vautrin S."/>
            <person name="Crespi M."/>
            <person name="Mangin B."/>
            <person name="Burke J.M."/>
            <person name="Salse J."/>
            <person name="Munos S."/>
            <person name="Vincourt P."/>
            <person name="Rieseberg L.H."/>
            <person name="Langlade N.B."/>
        </authorList>
    </citation>
    <scope>NUCLEOTIDE SEQUENCE [LARGE SCALE GENOMIC DNA]</scope>
    <source>
        <strain evidence="3">cv. SF193</strain>
    </source>
</reference>
<sequence>MMPGLFVFDDAINFGFISCSHHCKIYYAIDLAIDCKDTQHDLWSRIIRDEYMAYAVQECYYSIEKILLSLIDGEGKLWVERIFREINNSIEENSLVMTLNLKKLHFGAVKIYCIDWSSAGKIMDETPQLAKGAAKAVYELYDVVTHNLLTSELGVRMHYGHPHVFD</sequence>
<feature type="domain" description="Callose synthase helical" evidence="1">
    <location>
        <begin position="23"/>
        <end position="152"/>
    </location>
</feature>
<dbReference type="EMBL" id="CM007890">
    <property type="protein sequence ID" value="OTG36416.1"/>
    <property type="molecule type" value="Genomic_DNA"/>
</dbReference>
<evidence type="ECO:0000313" key="2">
    <source>
        <dbReference type="EMBL" id="OTG36416.1"/>
    </source>
</evidence>
<gene>
    <name evidence="2" type="ORF">HannXRQ_Chr01g0007371</name>
</gene>
<dbReference type="Pfam" id="PF25968">
    <property type="entry name" value="CALS1"/>
    <property type="match status" value="1"/>
</dbReference>
<protein>
    <recommendedName>
        <fullName evidence="1">Callose synthase helical domain-containing protein</fullName>
    </recommendedName>
</protein>
<dbReference type="STRING" id="4232.A0A251VMW0"/>
<dbReference type="InParanoid" id="A0A251VMW0"/>